<dbReference type="PANTHER" id="PTHR13172">
    <property type="entry name" value="MITOCHONDRIAL IMPORT INNER MEMBRANE TRANSLOCASE SUBUNIT TIM9B"/>
    <property type="match status" value="1"/>
</dbReference>
<dbReference type="EMBL" id="CAXLJM020000057">
    <property type="protein sequence ID" value="CAL8118346.1"/>
    <property type="molecule type" value="Genomic_DNA"/>
</dbReference>
<protein>
    <recommendedName>
        <fullName evidence="8">Mitochondrial import inner membrane translocase subunit</fullName>
    </recommendedName>
</protein>
<keyword evidence="3" id="KW-0862">Zinc</keyword>
<keyword evidence="1 8" id="KW-0813">Transport</keyword>
<evidence type="ECO:0000256" key="6">
    <source>
        <dbReference type="ARBA" id="ARBA00023128"/>
    </source>
</evidence>
<comment type="caution">
    <text evidence="11">The sequence shown here is derived from an EMBL/GenBank/DDBJ whole genome shotgun (WGS) entry which is preliminary data.</text>
</comment>
<evidence type="ECO:0000256" key="9">
    <source>
        <dbReference type="SAM" id="MobiDB-lite"/>
    </source>
</evidence>
<evidence type="ECO:0000313" key="11">
    <source>
        <dbReference type="EMBL" id="CAL8118346.1"/>
    </source>
</evidence>
<evidence type="ECO:0000256" key="3">
    <source>
        <dbReference type="ARBA" id="ARBA00022833"/>
    </source>
</evidence>
<comment type="subcellular location">
    <subcellularLocation>
        <location evidence="8">Mitochondrion inner membrane</location>
        <topology evidence="8">Peripheral membrane protein</topology>
        <orientation evidence="8">Intermembrane side</orientation>
    </subcellularLocation>
</comment>
<dbReference type="Gene3D" id="1.10.287.810">
    <property type="entry name" value="Mitochondrial import inner membrane translocase subunit tim13 like domains"/>
    <property type="match status" value="1"/>
</dbReference>
<dbReference type="InterPro" id="IPR035427">
    <property type="entry name" value="Tim10-like_dom_sf"/>
</dbReference>
<comment type="similarity">
    <text evidence="8">Belongs to the small Tim family.</text>
</comment>
<comment type="subunit">
    <text evidence="8">Heterohexamer.</text>
</comment>
<evidence type="ECO:0000256" key="5">
    <source>
        <dbReference type="ARBA" id="ARBA00023010"/>
    </source>
</evidence>
<organism evidence="11 12">
    <name type="scientific">Orchesella dallaii</name>
    <dbReference type="NCBI Taxonomy" id="48710"/>
    <lineage>
        <taxon>Eukaryota</taxon>
        <taxon>Metazoa</taxon>
        <taxon>Ecdysozoa</taxon>
        <taxon>Arthropoda</taxon>
        <taxon>Hexapoda</taxon>
        <taxon>Collembola</taxon>
        <taxon>Entomobryomorpha</taxon>
        <taxon>Entomobryoidea</taxon>
        <taxon>Orchesellidae</taxon>
        <taxon>Orchesellinae</taxon>
        <taxon>Orchesella</taxon>
    </lineage>
</organism>
<dbReference type="SUPFAM" id="SSF144122">
    <property type="entry name" value="Tim10-like"/>
    <property type="match status" value="1"/>
</dbReference>
<dbReference type="InterPro" id="IPR004217">
    <property type="entry name" value="Tim10-like"/>
</dbReference>
<gene>
    <name evidence="11" type="ORF">ODALV1_LOCUS18093</name>
</gene>
<keyword evidence="5 8" id="KW-0811">Translocation</keyword>
<keyword evidence="8" id="KW-0472">Membrane</keyword>
<reference evidence="11 12" key="1">
    <citation type="submission" date="2024-08" db="EMBL/GenBank/DDBJ databases">
        <authorList>
            <person name="Cucini C."/>
            <person name="Frati F."/>
        </authorList>
    </citation>
    <scope>NUCLEOTIDE SEQUENCE [LARGE SCALE GENOMIC DNA]</scope>
</reference>
<feature type="compositionally biased region" description="Low complexity" evidence="9">
    <location>
        <begin position="85"/>
        <end position="102"/>
    </location>
</feature>
<sequence>MDYSEARTLKDFLYLYNKISEDCFKKCVFNMTRRSLDDEEASCISICVQKHVKVNHKTMEFFAEINPIFQQKKMEEHQKDLEKLQQQQQATATAADTTTVSS</sequence>
<dbReference type="Proteomes" id="UP001642540">
    <property type="component" value="Unassembled WGS sequence"/>
</dbReference>
<evidence type="ECO:0000313" key="12">
    <source>
        <dbReference type="Proteomes" id="UP001642540"/>
    </source>
</evidence>
<keyword evidence="2" id="KW-0479">Metal-binding</keyword>
<keyword evidence="4 8" id="KW-0653">Protein transport</keyword>
<comment type="domain">
    <text evidence="8">The twin CX3C motif contains 4 conserved Cys residues that form 2 disulfide bonds in the mitochondrial intermembrane space.</text>
</comment>
<evidence type="ECO:0000256" key="8">
    <source>
        <dbReference type="RuleBase" id="RU367043"/>
    </source>
</evidence>
<feature type="domain" description="Tim10-like" evidence="10">
    <location>
        <begin position="5"/>
        <end position="63"/>
    </location>
</feature>
<keyword evidence="7 8" id="KW-1015">Disulfide bond</keyword>
<name>A0ABP1R6I7_9HEXA</name>
<feature type="region of interest" description="Disordered" evidence="9">
    <location>
        <begin position="76"/>
        <end position="102"/>
    </location>
</feature>
<evidence type="ECO:0000259" key="10">
    <source>
        <dbReference type="Pfam" id="PF02953"/>
    </source>
</evidence>
<keyword evidence="12" id="KW-1185">Reference proteome</keyword>
<evidence type="ECO:0000256" key="1">
    <source>
        <dbReference type="ARBA" id="ARBA00022448"/>
    </source>
</evidence>
<keyword evidence="6 8" id="KW-0496">Mitochondrion</keyword>
<comment type="function">
    <text evidence="8">Mitochondrial intermembrane chaperone that participates in the import and insertion of some multi-pass transmembrane proteins into the mitochondrial inner membrane. Also required for the transfer of beta-barrel precursors from the TOM complex to the sorting and assembly machinery (SAM complex) of the outer membrane. Acts as a chaperone-like protein that protects the hydrophobic precursors from aggregation and guide them through the mitochondrial intermembrane space.</text>
</comment>
<keyword evidence="8" id="KW-0143">Chaperone</keyword>
<evidence type="ECO:0000256" key="2">
    <source>
        <dbReference type="ARBA" id="ARBA00022723"/>
    </source>
</evidence>
<evidence type="ECO:0000256" key="4">
    <source>
        <dbReference type="ARBA" id="ARBA00022927"/>
    </source>
</evidence>
<accession>A0ABP1R6I7</accession>
<dbReference type="Pfam" id="PF02953">
    <property type="entry name" value="zf-Tim10_DDP"/>
    <property type="match status" value="1"/>
</dbReference>
<evidence type="ECO:0000256" key="7">
    <source>
        <dbReference type="ARBA" id="ARBA00023157"/>
    </source>
</evidence>
<dbReference type="InterPro" id="IPR050673">
    <property type="entry name" value="Mito_inner_translocase_sub"/>
</dbReference>
<proteinExistence type="inferred from homology"/>
<keyword evidence="8" id="KW-0999">Mitochondrion inner membrane</keyword>